<dbReference type="GO" id="GO:0016740">
    <property type="term" value="F:transferase activity"/>
    <property type="evidence" value="ECO:0007669"/>
    <property type="project" value="UniProtKB-KW"/>
</dbReference>
<feature type="non-terminal residue" evidence="2">
    <location>
        <position position="43"/>
    </location>
</feature>
<sequence>MFDSSSSLEEEGYNMHHTLQKWSELSFSSHWVALFCYIFYYLV</sequence>
<keyword evidence="2" id="KW-0808">Transferase</keyword>
<evidence type="ECO:0000313" key="2">
    <source>
        <dbReference type="EMBL" id="KFM71391.1"/>
    </source>
</evidence>
<dbReference type="AlphaFoldDB" id="A0A087U202"/>
<keyword evidence="1" id="KW-1133">Transmembrane helix</keyword>
<dbReference type="Proteomes" id="UP000054359">
    <property type="component" value="Unassembled WGS sequence"/>
</dbReference>
<keyword evidence="1" id="KW-0812">Transmembrane</keyword>
<name>A0A087U202_STEMI</name>
<protein>
    <submittedName>
        <fullName evidence="2">Protein-cysteine N-palmitoyltransferase porcupine</fullName>
    </submittedName>
</protein>
<dbReference type="EMBL" id="KK117776">
    <property type="protein sequence ID" value="KFM71391.1"/>
    <property type="molecule type" value="Genomic_DNA"/>
</dbReference>
<accession>A0A087U202</accession>
<dbReference type="STRING" id="407821.A0A087U202"/>
<keyword evidence="1" id="KW-0472">Membrane</keyword>
<evidence type="ECO:0000313" key="3">
    <source>
        <dbReference type="Proteomes" id="UP000054359"/>
    </source>
</evidence>
<organism evidence="2 3">
    <name type="scientific">Stegodyphus mimosarum</name>
    <name type="common">African social velvet spider</name>
    <dbReference type="NCBI Taxonomy" id="407821"/>
    <lineage>
        <taxon>Eukaryota</taxon>
        <taxon>Metazoa</taxon>
        <taxon>Ecdysozoa</taxon>
        <taxon>Arthropoda</taxon>
        <taxon>Chelicerata</taxon>
        <taxon>Arachnida</taxon>
        <taxon>Araneae</taxon>
        <taxon>Araneomorphae</taxon>
        <taxon>Entelegynae</taxon>
        <taxon>Eresoidea</taxon>
        <taxon>Eresidae</taxon>
        <taxon>Stegodyphus</taxon>
    </lineage>
</organism>
<proteinExistence type="predicted"/>
<feature type="transmembrane region" description="Helical" evidence="1">
    <location>
        <begin position="25"/>
        <end position="42"/>
    </location>
</feature>
<evidence type="ECO:0000256" key="1">
    <source>
        <dbReference type="SAM" id="Phobius"/>
    </source>
</evidence>
<gene>
    <name evidence="2" type="ORF">X975_10385</name>
</gene>
<keyword evidence="3" id="KW-1185">Reference proteome</keyword>
<dbReference type="OrthoDB" id="5968863at2759"/>
<reference evidence="2 3" key="1">
    <citation type="submission" date="2013-11" db="EMBL/GenBank/DDBJ databases">
        <title>Genome sequencing of Stegodyphus mimosarum.</title>
        <authorList>
            <person name="Bechsgaard J."/>
        </authorList>
    </citation>
    <scope>NUCLEOTIDE SEQUENCE [LARGE SCALE GENOMIC DNA]</scope>
</reference>